<dbReference type="Proteomes" id="UP000002038">
    <property type="component" value="Unassembled WGS sequence"/>
</dbReference>
<gene>
    <name evidence="1" type="ORF">BDBG_07454</name>
</gene>
<dbReference type="VEuPathDB" id="FungiDB:BDBG_07454"/>
<proteinExistence type="predicted"/>
<evidence type="ECO:0000313" key="2">
    <source>
        <dbReference type="Proteomes" id="UP000002038"/>
    </source>
</evidence>
<dbReference type="GeneID" id="8502480"/>
<sequence>MNKALEPSPNLAISQLCPSSQRDLKNIGFHWDLSDHTREILDTRPGAKPGAKRTANVFHWQAAARAESKSITDWIKKNGSHAVIKTIQHKTFVFLHLWQIHYVAYTRH</sequence>
<dbReference type="AlphaFoldDB" id="A0A179UY49"/>
<reference evidence="2" key="1">
    <citation type="journal article" date="2015" name="PLoS Genet.">
        <title>The dynamic genome and transcriptome of the human fungal pathogen Blastomyces and close relative Emmonsia.</title>
        <authorList>
            <person name="Munoz J.F."/>
            <person name="Gauthier G.M."/>
            <person name="Desjardins C.A."/>
            <person name="Gallo J.E."/>
            <person name="Holder J."/>
            <person name="Sullivan T.D."/>
            <person name="Marty A.J."/>
            <person name="Carmen J.C."/>
            <person name="Chen Z."/>
            <person name="Ding L."/>
            <person name="Gujja S."/>
            <person name="Magrini V."/>
            <person name="Misas E."/>
            <person name="Mitreva M."/>
            <person name="Priest M."/>
            <person name="Saif S."/>
            <person name="Whiston E.A."/>
            <person name="Young S."/>
            <person name="Zeng Q."/>
            <person name="Goldman W.E."/>
            <person name="Mardis E.R."/>
            <person name="Taylor J.W."/>
            <person name="McEwen J.G."/>
            <person name="Clay O.K."/>
            <person name="Klein B.S."/>
            <person name="Cuomo C.A."/>
        </authorList>
    </citation>
    <scope>NUCLEOTIDE SEQUENCE [LARGE SCALE GENOMIC DNA]</scope>
    <source>
        <strain evidence="2">SLH14081</strain>
    </source>
</reference>
<dbReference type="OrthoDB" id="2787676at2759"/>
<dbReference type="RefSeq" id="XP_002622052.1">
    <property type="nucleotide sequence ID" value="XM_002622006.2"/>
</dbReference>
<dbReference type="EMBL" id="GG657466">
    <property type="protein sequence ID" value="OAT12058.1"/>
    <property type="molecule type" value="Genomic_DNA"/>
</dbReference>
<evidence type="ECO:0000313" key="1">
    <source>
        <dbReference type="EMBL" id="OAT12058.1"/>
    </source>
</evidence>
<name>A0A179UY49_BLAGS</name>
<keyword evidence="2" id="KW-1185">Reference proteome</keyword>
<organism evidence="1 2">
    <name type="scientific">Blastomyces gilchristii (strain SLH14081)</name>
    <name type="common">Blastomyces dermatitidis</name>
    <dbReference type="NCBI Taxonomy" id="559298"/>
    <lineage>
        <taxon>Eukaryota</taxon>
        <taxon>Fungi</taxon>
        <taxon>Dikarya</taxon>
        <taxon>Ascomycota</taxon>
        <taxon>Pezizomycotina</taxon>
        <taxon>Eurotiomycetes</taxon>
        <taxon>Eurotiomycetidae</taxon>
        <taxon>Onygenales</taxon>
        <taxon>Ajellomycetaceae</taxon>
        <taxon>Blastomyces</taxon>
    </lineage>
</organism>
<protein>
    <submittedName>
        <fullName evidence="1">Uncharacterized protein</fullName>
    </submittedName>
</protein>
<accession>A0A179UY49</accession>
<dbReference type="KEGG" id="bgh:BDBG_07454"/>